<dbReference type="Proteomes" id="UP000248326">
    <property type="component" value="Unassembled WGS sequence"/>
</dbReference>
<accession>A0A318SNL7</accession>
<evidence type="ECO:0000256" key="5">
    <source>
        <dbReference type="ARBA" id="ARBA00022989"/>
    </source>
</evidence>
<keyword evidence="6 7" id="KW-0472">Membrane</keyword>
<name>A0A318SNL7_9DEIO</name>
<feature type="transmembrane region" description="Helical" evidence="7">
    <location>
        <begin position="324"/>
        <end position="343"/>
    </location>
</feature>
<feature type="transmembrane region" description="Helical" evidence="7">
    <location>
        <begin position="294"/>
        <end position="312"/>
    </location>
</feature>
<feature type="transmembrane region" description="Helical" evidence="7">
    <location>
        <begin position="161"/>
        <end position="181"/>
    </location>
</feature>
<dbReference type="RefSeq" id="WP_245900883.1">
    <property type="nucleotide sequence ID" value="NZ_QJSX01000006.1"/>
</dbReference>
<keyword evidence="3" id="KW-1003">Cell membrane</keyword>
<dbReference type="PROSITE" id="PS50850">
    <property type="entry name" value="MFS"/>
    <property type="match status" value="1"/>
</dbReference>
<keyword evidence="2" id="KW-0813">Transport</keyword>
<feature type="transmembrane region" description="Helical" evidence="7">
    <location>
        <begin position="135"/>
        <end position="155"/>
    </location>
</feature>
<feature type="transmembrane region" description="Helical" evidence="7">
    <location>
        <begin position="239"/>
        <end position="259"/>
    </location>
</feature>
<dbReference type="InterPro" id="IPR020846">
    <property type="entry name" value="MFS_dom"/>
</dbReference>
<dbReference type="InterPro" id="IPR050171">
    <property type="entry name" value="MFS_Transporters"/>
</dbReference>
<dbReference type="AlphaFoldDB" id="A0A318SNL7"/>
<gene>
    <name evidence="9" type="ORF">DES52_106205</name>
</gene>
<feature type="transmembrane region" description="Helical" evidence="7">
    <location>
        <begin position="271"/>
        <end position="288"/>
    </location>
</feature>
<evidence type="ECO:0000256" key="3">
    <source>
        <dbReference type="ARBA" id="ARBA00022475"/>
    </source>
</evidence>
<reference evidence="9 10" key="1">
    <citation type="submission" date="2018-06" db="EMBL/GenBank/DDBJ databases">
        <title>Genomic Encyclopedia of Type Strains, Phase IV (KMG-IV): sequencing the most valuable type-strain genomes for metagenomic binning, comparative biology and taxonomic classification.</title>
        <authorList>
            <person name="Goeker M."/>
        </authorList>
    </citation>
    <scope>NUCLEOTIDE SEQUENCE [LARGE SCALE GENOMIC DNA]</scope>
    <source>
        <strain evidence="9 10">DSM 18048</strain>
    </source>
</reference>
<keyword evidence="4 7" id="KW-0812">Transmembrane</keyword>
<keyword evidence="10" id="KW-1185">Reference proteome</keyword>
<evidence type="ECO:0000256" key="4">
    <source>
        <dbReference type="ARBA" id="ARBA00022692"/>
    </source>
</evidence>
<dbReference type="PANTHER" id="PTHR23517">
    <property type="entry name" value="RESISTANCE PROTEIN MDTM, PUTATIVE-RELATED-RELATED"/>
    <property type="match status" value="1"/>
</dbReference>
<evidence type="ECO:0000256" key="2">
    <source>
        <dbReference type="ARBA" id="ARBA00022448"/>
    </source>
</evidence>
<evidence type="ECO:0000313" key="10">
    <source>
        <dbReference type="Proteomes" id="UP000248326"/>
    </source>
</evidence>
<dbReference type="GO" id="GO:0022857">
    <property type="term" value="F:transmembrane transporter activity"/>
    <property type="evidence" value="ECO:0007669"/>
    <property type="project" value="InterPro"/>
</dbReference>
<dbReference type="InterPro" id="IPR011701">
    <property type="entry name" value="MFS"/>
</dbReference>
<feature type="domain" description="Major facilitator superfamily (MFS) profile" evidence="8">
    <location>
        <begin position="7"/>
        <end position="387"/>
    </location>
</feature>
<dbReference type="CDD" id="cd17329">
    <property type="entry name" value="MFS_MdtH_MDR_like"/>
    <property type="match status" value="1"/>
</dbReference>
<keyword evidence="5 7" id="KW-1133">Transmembrane helix</keyword>
<evidence type="ECO:0000259" key="8">
    <source>
        <dbReference type="PROSITE" id="PS50850"/>
    </source>
</evidence>
<feature type="transmembrane region" description="Helical" evidence="7">
    <location>
        <begin position="206"/>
        <end position="227"/>
    </location>
</feature>
<dbReference type="Gene3D" id="1.20.1250.20">
    <property type="entry name" value="MFS general substrate transporter like domains"/>
    <property type="match status" value="1"/>
</dbReference>
<evidence type="ECO:0000313" key="9">
    <source>
        <dbReference type="EMBL" id="PYE54239.1"/>
    </source>
</evidence>
<dbReference type="InterPro" id="IPR036259">
    <property type="entry name" value="MFS_trans_sf"/>
</dbReference>
<evidence type="ECO:0000256" key="7">
    <source>
        <dbReference type="SAM" id="Phobius"/>
    </source>
</evidence>
<proteinExistence type="predicted"/>
<evidence type="ECO:0000256" key="6">
    <source>
        <dbReference type="ARBA" id="ARBA00023136"/>
    </source>
</evidence>
<evidence type="ECO:0000256" key="1">
    <source>
        <dbReference type="ARBA" id="ARBA00004651"/>
    </source>
</evidence>
<feature type="transmembrane region" description="Helical" evidence="7">
    <location>
        <begin position="97"/>
        <end position="114"/>
    </location>
</feature>
<organism evidence="9 10">
    <name type="scientific">Deinococcus yavapaiensis KR-236</name>
    <dbReference type="NCBI Taxonomy" id="694435"/>
    <lineage>
        <taxon>Bacteria</taxon>
        <taxon>Thermotogati</taxon>
        <taxon>Deinococcota</taxon>
        <taxon>Deinococci</taxon>
        <taxon>Deinococcales</taxon>
        <taxon>Deinococcaceae</taxon>
        <taxon>Deinococcus</taxon>
    </lineage>
</organism>
<dbReference type="PANTHER" id="PTHR23517:SF2">
    <property type="entry name" value="MULTIDRUG RESISTANCE PROTEIN MDTH"/>
    <property type="match status" value="1"/>
</dbReference>
<dbReference type="GO" id="GO:0005886">
    <property type="term" value="C:plasma membrane"/>
    <property type="evidence" value="ECO:0007669"/>
    <property type="project" value="UniProtKB-SubCell"/>
</dbReference>
<feature type="transmembrane region" description="Helical" evidence="7">
    <location>
        <begin position="363"/>
        <end position="383"/>
    </location>
</feature>
<comment type="caution">
    <text evidence="9">The sequence shown here is derived from an EMBL/GenBank/DDBJ whole genome shotgun (WGS) entry which is preliminary data.</text>
</comment>
<dbReference type="Pfam" id="PF07690">
    <property type="entry name" value="MFS_1"/>
    <property type="match status" value="1"/>
</dbReference>
<comment type="subcellular location">
    <subcellularLocation>
        <location evidence="1">Cell membrane</location>
        <topology evidence="1">Multi-pass membrane protein</topology>
    </subcellularLocation>
</comment>
<sequence>MSSAATALRALTFTNFLMWGGFFLIIPLVSVHYVANLGWTAASIGVVLGARQLTQQGLTVLGGALADKLGPRSLILWGCVLRALGFAVMGWATTFPALLGAAIFAGIGGSLFDAPKNAAVSALTTPETRARTFSIMSVFGNLGMVVGPLVGALLASYDFRLVAAAAGSVYLVAFVLIAATLPRVPAASSPEAGLGGIKLAATDARFVRFTLLASGYFILSTQLNVAVTLKATALRGEGGVAAIYLVNAGLAALLQYPLLRFLERRYSARRILVTGVASSAVGLGLIAISPSFVTLLLCVALTSFGGMLAVPTQQTLTARLARRGLFGAYFGFGALSLGVGGAIGNVLGGALYDFGERAHFPAAPWLVLLVIGTLTAIGLWRILDDDVHETAPQAAENAA</sequence>
<protein>
    <submittedName>
        <fullName evidence="9">DHA1 family multidrug resistance protein-like MFS transporter</fullName>
    </submittedName>
</protein>
<dbReference type="SUPFAM" id="SSF103473">
    <property type="entry name" value="MFS general substrate transporter"/>
    <property type="match status" value="1"/>
</dbReference>
<dbReference type="EMBL" id="QJSX01000006">
    <property type="protein sequence ID" value="PYE54239.1"/>
    <property type="molecule type" value="Genomic_DNA"/>
</dbReference>
<feature type="transmembrane region" description="Helical" evidence="7">
    <location>
        <begin position="7"/>
        <end position="27"/>
    </location>
</feature>